<dbReference type="Proteomes" id="UP001153712">
    <property type="component" value="Chromosome 6"/>
</dbReference>
<dbReference type="EMBL" id="OU900099">
    <property type="protein sequence ID" value="CAG9862703.1"/>
    <property type="molecule type" value="Genomic_DNA"/>
</dbReference>
<reference evidence="2" key="1">
    <citation type="submission" date="2022-01" db="EMBL/GenBank/DDBJ databases">
        <authorList>
            <person name="King R."/>
        </authorList>
    </citation>
    <scope>NUCLEOTIDE SEQUENCE</scope>
</reference>
<protein>
    <submittedName>
        <fullName evidence="2">Uncharacterized protein</fullName>
    </submittedName>
</protein>
<organism evidence="2 3">
    <name type="scientific">Phyllotreta striolata</name>
    <name type="common">Striped flea beetle</name>
    <name type="synonym">Crioceris striolata</name>
    <dbReference type="NCBI Taxonomy" id="444603"/>
    <lineage>
        <taxon>Eukaryota</taxon>
        <taxon>Metazoa</taxon>
        <taxon>Ecdysozoa</taxon>
        <taxon>Arthropoda</taxon>
        <taxon>Hexapoda</taxon>
        <taxon>Insecta</taxon>
        <taxon>Pterygota</taxon>
        <taxon>Neoptera</taxon>
        <taxon>Endopterygota</taxon>
        <taxon>Coleoptera</taxon>
        <taxon>Polyphaga</taxon>
        <taxon>Cucujiformia</taxon>
        <taxon>Chrysomeloidea</taxon>
        <taxon>Chrysomelidae</taxon>
        <taxon>Galerucinae</taxon>
        <taxon>Alticini</taxon>
        <taxon>Phyllotreta</taxon>
    </lineage>
</organism>
<feature type="region of interest" description="Disordered" evidence="1">
    <location>
        <begin position="86"/>
        <end position="133"/>
    </location>
</feature>
<sequence length="169" mass="19098">MDPFKIKYNEIKPHTCVKRHSKVNSMSGDTPNSHKHELILFLEGRTPVQPTTPVLPPASKDVAVQSDNNRTFCPYSAAISTNERCRDEDDKGTCSPLITNSTFDDSRSSDNDRIQSVDTSPSPPKTEGTRKKLKLSKKHKGKYKITQDDEDWTVNCLYYTLQCCECTII</sequence>
<dbReference type="OrthoDB" id="6608749at2759"/>
<evidence type="ECO:0000313" key="3">
    <source>
        <dbReference type="Proteomes" id="UP001153712"/>
    </source>
</evidence>
<evidence type="ECO:0000256" key="1">
    <source>
        <dbReference type="SAM" id="MobiDB-lite"/>
    </source>
</evidence>
<proteinExistence type="predicted"/>
<feature type="compositionally biased region" description="Basic and acidic residues" evidence="1">
    <location>
        <begin position="104"/>
        <end position="115"/>
    </location>
</feature>
<evidence type="ECO:0000313" key="2">
    <source>
        <dbReference type="EMBL" id="CAG9862703.1"/>
    </source>
</evidence>
<accession>A0A9N9TUB0</accession>
<gene>
    <name evidence="2" type="ORF">PHYEVI_LOCUS9009</name>
</gene>
<dbReference type="AlphaFoldDB" id="A0A9N9TUB0"/>
<keyword evidence="3" id="KW-1185">Reference proteome</keyword>
<name>A0A9N9TUB0_PHYSR</name>